<protein>
    <submittedName>
        <fullName evidence="3">DUF4129 domain-containing protein</fullName>
    </submittedName>
</protein>
<comment type="caution">
    <text evidence="3">The sequence shown here is derived from an EMBL/GenBank/DDBJ whole genome shotgun (WGS) entry which is preliminary data.</text>
</comment>
<reference evidence="3 4" key="1">
    <citation type="submission" date="2019-03" db="EMBL/GenBank/DDBJ databases">
        <title>Genomics of glacier-inhabiting Cryobacterium strains.</title>
        <authorList>
            <person name="Liu Q."/>
            <person name="Xin Y.-H."/>
        </authorList>
    </citation>
    <scope>NUCLEOTIDE SEQUENCE [LARGE SCALE GENOMIC DNA]</scope>
    <source>
        <strain evidence="3 4">MDT1-3</strain>
    </source>
</reference>
<proteinExistence type="predicted"/>
<dbReference type="SUPFAM" id="SSF54001">
    <property type="entry name" value="Cysteine proteinases"/>
    <property type="match status" value="1"/>
</dbReference>
<feature type="transmembrane region" description="Helical" evidence="1">
    <location>
        <begin position="131"/>
        <end position="150"/>
    </location>
</feature>
<dbReference type="InterPro" id="IPR052901">
    <property type="entry name" value="Bact_TGase-like"/>
</dbReference>
<keyword evidence="1" id="KW-0472">Membrane</keyword>
<dbReference type="AlphaFoldDB" id="A0A4R8WVH2"/>
<organism evidence="3 4">
    <name type="scientific">Cryobacterium algoritolerans</name>
    <dbReference type="NCBI Taxonomy" id="1259184"/>
    <lineage>
        <taxon>Bacteria</taxon>
        <taxon>Bacillati</taxon>
        <taxon>Actinomycetota</taxon>
        <taxon>Actinomycetes</taxon>
        <taxon>Micrococcales</taxon>
        <taxon>Microbacteriaceae</taxon>
        <taxon>Cryobacterium</taxon>
    </lineage>
</organism>
<dbReference type="InterPro" id="IPR002931">
    <property type="entry name" value="Transglutaminase-like"/>
</dbReference>
<keyword evidence="1" id="KW-0812">Transmembrane</keyword>
<dbReference type="PANTHER" id="PTHR42736">
    <property type="entry name" value="PROTEIN-GLUTAMINE GAMMA-GLUTAMYLTRANSFERASE"/>
    <property type="match status" value="1"/>
</dbReference>
<feature type="transmembrane region" description="Helical" evidence="1">
    <location>
        <begin position="20"/>
        <end position="38"/>
    </location>
</feature>
<gene>
    <name evidence="3" type="ORF">E3O19_03985</name>
</gene>
<feature type="transmembrane region" description="Helical" evidence="1">
    <location>
        <begin position="74"/>
        <end position="98"/>
    </location>
</feature>
<dbReference type="EMBL" id="SOFP01000016">
    <property type="protein sequence ID" value="TFC18962.1"/>
    <property type="molecule type" value="Genomic_DNA"/>
</dbReference>
<evidence type="ECO:0000313" key="4">
    <source>
        <dbReference type="Proteomes" id="UP000298412"/>
    </source>
</evidence>
<evidence type="ECO:0000313" key="3">
    <source>
        <dbReference type="EMBL" id="TFC18962.1"/>
    </source>
</evidence>
<evidence type="ECO:0000256" key="1">
    <source>
        <dbReference type="SAM" id="Phobius"/>
    </source>
</evidence>
<dbReference type="InterPro" id="IPR021878">
    <property type="entry name" value="TgpA_N"/>
</dbReference>
<feature type="transmembrane region" description="Helical" evidence="1">
    <location>
        <begin position="230"/>
        <end position="250"/>
    </location>
</feature>
<feature type="domain" description="Transglutaminase-like" evidence="2">
    <location>
        <begin position="492"/>
        <end position="567"/>
    </location>
</feature>
<feature type="transmembrane region" description="Helical" evidence="1">
    <location>
        <begin position="180"/>
        <end position="198"/>
    </location>
</feature>
<dbReference type="RefSeq" id="WP_134565448.1">
    <property type="nucleotide sequence ID" value="NZ_SOFP01000016.1"/>
</dbReference>
<dbReference type="InterPro" id="IPR038765">
    <property type="entry name" value="Papain-like_cys_pep_sf"/>
</dbReference>
<keyword evidence="4" id="KW-1185">Reference proteome</keyword>
<dbReference type="Proteomes" id="UP000298412">
    <property type="component" value="Unassembled WGS sequence"/>
</dbReference>
<dbReference type="OrthoDB" id="9804023at2"/>
<keyword evidence="1" id="KW-1133">Transmembrane helix</keyword>
<dbReference type="Pfam" id="PF11992">
    <property type="entry name" value="TgpA_N"/>
    <property type="match status" value="1"/>
</dbReference>
<dbReference type="PANTHER" id="PTHR42736:SF1">
    <property type="entry name" value="PROTEIN-GLUTAMINE GAMMA-GLUTAMYLTRANSFERASE"/>
    <property type="match status" value="1"/>
</dbReference>
<accession>A0A4R8WVH2</accession>
<name>A0A4R8WVH2_9MICO</name>
<sequence>MSRPGAATGRRRPIRPEWPVTGALLLLLVVANGGLASLLQGTTWWWLMALVSGTVLLGLAGLRRVGIAESLTSVAGFGILLATVTLLFGGGTGLLWLIPSPETIDRFGTLVDSGLESIRQQGTPADPVPGILLLLSAGAGVIAVMMHLLAITLRVPALAGLPALVPVAVPGLIVDGGADPLALSLTAISFLILLRVDVRVRRAWEVENPPAGPNTPRVYGPVRRRGPGPLWGSMVVGSIGVVGALLLSIATPAVPGGGFAGTRGVGMLLFARGVTPLINLGQDLRQTQSSPALHYRTTASQPPYLKLLTLDNFVGVTWMARVEPTDPDSNVEAIALPQGLSSNVATRETKTQIVIDSVATRWLPTPFAPKKVTGLVGDWYWDRSTSTIASANSITRGQQYTVTALELAPTAEQLRAAGTRYPASIRRTLDLPGNRPAIIDQTARNVTSGAISPYDAAVALQDYLRGSEFSYDTDAPVAEGYDGGGVDVVGKFLAVKRGYCVHFASAMAVMARSIGIPARIAIGYLPGSRSTSYIEGRDRFNVDAHDLHAWPELYFGGIGWVAFEPTPGRGTVPAYTRATDAQAPLGSLVTGLPSAAPRRADPGGGNPSLGLRAATTQTGDVDGARTVSAALAAVLILLMLPGGARALRRQGRRRRVRAGPGAAGWAWDELADTAVDHGTRVRDTETPRELVARLELLPGLDSPPAGDPVDALRRLLVAAERHRFGRPGADMPGEVSAGLAADLDQVTRAIHAGASWPVRIRAIVLPASLRRPSKVARNESLPVDA</sequence>
<dbReference type="SMART" id="SM00460">
    <property type="entry name" value="TGc"/>
    <property type="match status" value="1"/>
</dbReference>
<evidence type="ECO:0000259" key="2">
    <source>
        <dbReference type="SMART" id="SM00460"/>
    </source>
</evidence>
<dbReference type="Gene3D" id="3.10.620.30">
    <property type="match status" value="1"/>
</dbReference>
<dbReference type="Pfam" id="PF01841">
    <property type="entry name" value="Transglut_core"/>
    <property type="match status" value="1"/>
</dbReference>
<feature type="transmembrane region" description="Helical" evidence="1">
    <location>
        <begin position="44"/>
        <end position="62"/>
    </location>
</feature>